<dbReference type="Gene3D" id="1.10.510.10">
    <property type="entry name" value="Transferase(Phosphotransferase) domain 1"/>
    <property type="match status" value="1"/>
</dbReference>
<evidence type="ECO:0000256" key="2">
    <source>
        <dbReference type="ARBA" id="ARBA00004389"/>
    </source>
</evidence>
<evidence type="ECO:0000256" key="16">
    <source>
        <dbReference type="ARBA" id="ARBA00022840"/>
    </source>
</evidence>
<keyword evidence="31" id="KW-1185">Reference proteome</keyword>
<dbReference type="PANTHER" id="PTHR27008">
    <property type="entry name" value="OS04G0122200 PROTEIN"/>
    <property type="match status" value="1"/>
</dbReference>
<comment type="function">
    <text evidence="24">The processed protein kinase Xa21 chain released by protein cleavage after X.oryzae pv. oryzae protein Ax21 detection translocates into the nucleus where it can bind and regulate WRKY62, a transcription factor. Confers resistance to the bacterial pathogen X.oryzae pv. oryzae (Xoo).</text>
</comment>
<dbReference type="GO" id="GO:0004674">
    <property type="term" value="F:protein serine/threonine kinase activity"/>
    <property type="evidence" value="ECO:0007669"/>
    <property type="project" value="UniProtKB-KW"/>
</dbReference>
<dbReference type="FunFam" id="3.30.200.20:FF:000432">
    <property type="entry name" value="LRR receptor-like serine/threonine-protein kinase EFR"/>
    <property type="match status" value="1"/>
</dbReference>
<accession>A0AAD5ZCH6</accession>
<keyword evidence="11 27" id="KW-0812">Transmembrane</keyword>
<comment type="similarity">
    <text evidence="4">Belongs to the protein kinase superfamily. Ser/Thr protein kinase family.</text>
</comment>
<evidence type="ECO:0000313" key="30">
    <source>
        <dbReference type="EMBL" id="KAJ3690923.1"/>
    </source>
</evidence>
<organism evidence="30 31">
    <name type="scientific">Rhynchospora tenuis</name>
    <dbReference type="NCBI Taxonomy" id="198213"/>
    <lineage>
        <taxon>Eukaryota</taxon>
        <taxon>Viridiplantae</taxon>
        <taxon>Streptophyta</taxon>
        <taxon>Embryophyta</taxon>
        <taxon>Tracheophyta</taxon>
        <taxon>Spermatophyta</taxon>
        <taxon>Magnoliopsida</taxon>
        <taxon>Liliopsida</taxon>
        <taxon>Poales</taxon>
        <taxon>Cyperaceae</taxon>
        <taxon>Cyperoideae</taxon>
        <taxon>Rhynchosporeae</taxon>
        <taxon>Rhynchospora</taxon>
    </lineage>
</organism>
<evidence type="ECO:0000256" key="26">
    <source>
        <dbReference type="PROSITE-ProRule" id="PRU10141"/>
    </source>
</evidence>
<dbReference type="Pfam" id="PF08263">
    <property type="entry name" value="LRRNT_2"/>
    <property type="match status" value="1"/>
</dbReference>
<dbReference type="FunFam" id="1.10.510.10:FF:000358">
    <property type="entry name" value="Putative leucine-rich repeat receptor-like serine/threonine-protein kinase"/>
    <property type="match status" value="1"/>
</dbReference>
<evidence type="ECO:0000256" key="13">
    <source>
        <dbReference type="ARBA" id="ARBA00022737"/>
    </source>
</evidence>
<evidence type="ECO:0000256" key="23">
    <source>
        <dbReference type="ARBA" id="ARBA00054320"/>
    </source>
</evidence>
<dbReference type="PROSITE" id="PS50011">
    <property type="entry name" value="PROTEIN_KINASE_DOM"/>
    <property type="match status" value="1"/>
</dbReference>
<dbReference type="PROSITE" id="PS00107">
    <property type="entry name" value="PROTEIN_KINASE_ATP"/>
    <property type="match status" value="1"/>
</dbReference>
<keyword evidence="14 26" id="KW-0547">Nucleotide-binding</keyword>
<keyword evidence="10" id="KW-0808">Transferase</keyword>
<dbReference type="SMART" id="SM00220">
    <property type="entry name" value="S_TKc"/>
    <property type="match status" value="1"/>
</dbReference>
<keyword evidence="17 27" id="KW-1133">Transmembrane helix</keyword>
<keyword evidence="8" id="KW-0597">Phosphoprotein</keyword>
<comment type="catalytic activity">
    <reaction evidence="22">
        <text>L-seryl-[protein] + ATP = O-phospho-L-seryl-[protein] + ADP + H(+)</text>
        <dbReference type="Rhea" id="RHEA:17989"/>
        <dbReference type="Rhea" id="RHEA-COMP:9863"/>
        <dbReference type="Rhea" id="RHEA-COMP:11604"/>
        <dbReference type="ChEBI" id="CHEBI:15378"/>
        <dbReference type="ChEBI" id="CHEBI:29999"/>
        <dbReference type="ChEBI" id="CHEBI:30616"/>
        <dbReference type="ChEBI" id="CHEBI:83421"/>
        <dbReference type="ChEBI" id="CHEBI:456216"/>
        <dbReference type="EC" id="2.7.11.1"/>
    </reaction>
</comment>
<keyword evidence="13" id="KW-0677">Repeat</keyword>
<comment type="catalytic activity">
    <reaction evidence="21">
        <text>L-threonyl-[protein] + ATP = O-phospho-L-threonyl-[protein] + ADP + H(+)</text>
        <dbReference type="Rhea" id="RHEA:46608"/>
        <dbReference type="Rhea" id="RHEA-COMP:11060"/>
        <dbReference type="Rhea" id="RHEA-COMP:11605"/>
        <dbReference type="ChEBI" id="CHEBI:15378"/>
        <dbReference type="ChEBI" id="CHEBI:30013"/>
        <dbReference type="ChEBI" id="CHEBI:30616"/>
        <dbReference type="ChEBI" id="CHEBI:61977"/>
        <dbReference type="ChEBI" id="CHEBI:456216"/>
        <dbReference type="EC" id="2.7.11.1"/>
    </reaction>
</comment>
<name>A0AAD5ZCH6_9POAL</name>
<dbReference type="FunFam" id="3.80.10.10:FF:000288">
    <property type="entry name" value="LRR receptor-like serine/threonine-protein kinase EFR"/>
    <property type="match status" value="1"/>
</dbReference>
<evidence type="ECO:0000256" key="10">
    <source>
        <dbReference type="ARBA" id="ARBA00022679"/>
    </source>
</evidence>
<evidence type="ECO:0000256" key="15">
    <source>
        <dbReference type="ARBA" id="ARBA00022777"/>
    </source>
</evidence>
<feature type="chain" id="PRO_5042034302" description="Receptor kinase-like protein Xa21" evidence="28">
    <location>
        <begin position="25"/>
        <end position="1088"/>
    </location>
</feature>
<dbReference type="GO" id="GO:0005789">
    <property type="term" value="C:endoplasmic reticulum membrane"/>
    <property type="evidence" value="ECO:0007669"/>
    <property type="project" value="UniProtKB-SubCell"/>
</dbReference>
<dbReference type="SUPFAM" id="SSF52058">
    <property type="entry name" value="L domain-like"/>
    <property type="match status" value="2"/>
</dbReference>
<reference evidence="30 31" key="1">
    <citation type="journal article" date="2022" name="Cell">
        <title>Repeat-based holocentromeres influence genome architecture and karyotype evolution.</title>
        <authorList>
            <person name="Hofstatter P.G."/>
            <person name="Thangavel G."/>
            <person name="Lux T."/>
            <person name="Neumann P."/>
            <person name="Vondrak T."/>
            <person name="Novak P."/>
            <person name="Zhang M."/>
            <person name="Costa L."/>
            <person name="Castellani M."/>
            <person name="Scott A."/>
            <person name="Toegelov H."/>
            <person name="Fuchs J."/>
            <person name="Mata-Sucre Y."/>
            <person name="Dias Y."/>
            <person name="Vanzela A.L.L."/>
            <person name="Huettel B."/>
            <person name="Almeida C.C.S."/>
            <person name="Simkova H."/>
            <person name="Souza G."/>
            <person name="Pedrosa-Harand A."/>
            <person name="Macas J."/>
            <person name="Mayer K.F.X."/>
            <person name="Houben A."/>
            <person name="Marques A."/>
        </authorList>
    </citation>
    <scope>NUCLEOTIDE SEQUENCE [LARGE SCALE GENOMIC DNA]</scope>
    <source>
        <strain evidence="30">RhyTen1mFocal</strain>
    </source>
</reference>
<evidence type="ECO:0000256" key="8">
    <source>
        <dbReference type="ARBA" id="ARBA00022553"/>
    </source>
</evidence>
<dbReference type="PROSITE" id="PS51450">
    <property type="entry name" value="LRR"/>
    <property type="match status" value="1"/>
</dbReference>
<dbReference type="GO" id="GO:0005524">
    <property type="term" value="F:ATP binding"/>
    <property type="evidence" value="ECO:0007669"/>
    <property type="project" value="UniProtKB-UniRule"/>
</dbReference>
<evidence type="ECO:0000259" key="29">
    <source>
        <dbReference type="PROSITE" id="PS50011"/>
    </source>
</evidence>
<dbReference type="EMBL" id="JAMRDG010000002">
    <property type="protein sequence ID" value="KAJ3690923.1"/>
    <property type="molecule type" value="Genomic_DNA"/>
</dbReference>
<evidence type="ECO:0000256" key="20">
    <source>
        <dbReference type="ARBA" id="ARBA00023180"/>
    </source>
</evidence>
<feature type="domain" description="Protein kinase" evidence="29">
    <location>
        <begin position="779"/>
        <end position="1088"/>
    </location>
</feature>
<evidence type="ECO:0000256" key="3">
    <source>
        <dbReference type="ARBA" id="ARBA00004479"/>
    </source>
</evidence>
<dbReference type="InterPro" id="IPR032675">
    <property type="entry name" value="LRR_dom_sf"/>
</dbReference>
<dbReference type="EC" id="2.7.11.1" evidence="5"/>
<dbReference type="InterPro" id="IPR000719">
    <property type="entry name" value="Prot_kinase_dom"/>
</dbReference>
<evidence type="ECO:0000256" key="25">
    <source>
        <dbReference type="ARBA" id="ARBA00072040"/>
    </source>
</evidence>
<evidence type="ECO:0000256" key="22">
    <source>
        <dbReference type="ARBA" id="ARBA00048679"/>
    </source>
</evidence>
<dbReference type="GO" id="GO:0005886">
    <property type="term" value="C:plasma membrane"/>
    <property type="evidence" value="ECO:0007669"/>
    <property type="project" value="UniProtKB-SubCell"/>
</dbReference>
<dbReference type="InterPro" id="IPR051809">
    <property type="entry name" value="Plant_receptor-like_S/T_kinase"/>
</dbReference>
<evidence type="ECO:0000256" key="18">
    <source>
        <dbReference type="ARBA" id="ARBA00023136"/>
    </source>
</evidence>
<evidence type="ECO:0000256" key="12">
    <source>
        <dbReference type="ARBA" id="ARBA00022729"/>
    </source>
</evidence>
<dbReference type="InterPro" id="IPR011009">
    <property type="entry name" value="Kinase-like_dom_sf"/>
</dbReference>
<dbReference type="InterPro" id="IPR017441">
    <property type="entry name" value="Protein_kinase_ATP_BS"/>
</dbReference>
<dbReference type="InterPro" id="IPR001245">
    <property type="entry name" value="Ser-Thr/Tyr_kinase_cat_dom"/>
</dbReference>
<keyword evidence="12 28" id="KW-0732">Signal</keyword>
<dbReference type="SMART" id="SM00369">
    <property type="entry name" value="LRR_TYP"/>
    <property type="match status" value="7"/>
</dbReference>
<evidence type="ECO:0000256" key="14">
    <source>
        <dbReference type="ARBA" id="ARBA00022741"/>
    </source>
</evidence>
<dbReference type="AlphaFoldDB" id="A0AAD5ZCH6"/>
<keyword evidence="6" id="KW-1003">Cell membrane</keyword>
<dbReference type="PROSITE" id="PS00108">
    <property type="entry name" value="PROTEIN_KINASE_ST"/>
    <property type="match status" value="1"/>
</dbReference>
<dbReference type="Gene3D" id="3.30.200.20">
    <property type="entry name" value="Phosphorylase Kinase, domain 1"/>
    <property type="match status" value="1"/>
</dbReference>
<evidence type="ECO:0000256" key="9">
    <source>
        <dbReference type="ARBA" id="ARBA00022614"/>
    </source>
</evidence>
<dbReference type="InterPro" id="IPR001611">
    <property type="entry name" value="Leu-rich_rpt"/>
</dbReference>
<evidence type="ECO:0000256" key="4">
    <source>
        <dbReference type="ARBA" id="ARBA00008684"/>
    </source>
</evidence>
<feature type="binding site" evidence="26">
    <location>
        <position position="809"/>
    </location>
    <ligand>
        <name>ATP</name>
        <dbReference type="ChEBI" id="CHEBI:30616"/>
    </ligand>
</feature>
<dbReference type="Gene3D" id="3.80.10.10">
    <property type="entry name" value="Ribonuclease Inhibitor"/>
    <property type="match status" value="4"/>
</dbReference>
<dbReference type="InterPro" id="IPR003591">
    <property type="entry name" value="Leu-rich_rpt_typical-subtyp"/>
</dbReference>
<dbReference type="FunFam" id="3.80.10.10:FF:001158">
    <property type="entry name" value="Leucine-rich repeat protein kinase family protein"/>
    <property type="match status" value="1"/>
</dbReference>
<evidence type="ECO:0000256" key="24">
    <source>
        <dbReference type="ARBA" id="ARBA00056628"/>
    </source>
</evidence>
<dbReference type="SUPFAM" id="SSF56112">
    <property type="entry name" value="Protein kinase-like (PK-like)"/>
    <property type="match status" value="1"/>
</dbReference>
<evidence type="ECO:0000256" key="5">
    <source>
        <dbReference type="ARBA" id="ARBA00012513"/>
    </source>
</evidence>
<evidence type="ECO:0000256" key="1">
    <source>
        <dbReference type="ARBA" id="ARBA00004162"/>
    </source>
</evidence>
<evidence type="ECO:0000256" key="21">
    <source>
        <dbReference type="ARBA" id="ARBA00047899"/>
    </source>
</evidence>
<keyword evidence="9" id="KW-0433">Leucine-rich repeat</keyword>
<keyword evidence="7" id="KW-0723">Serine/threonine-protein kinase</keyword>
<dbReference type="Proteomes" id="UP001210211">
    <property type="component" value="Unassembled WGS sequence"/>
</dbReference>
<evidence type="ECO:0000256" key="28">
    <source>
        <dbReference type="SAM" id="SignalP"/>
    </source>
</evidence>
<dbReference type="FunFam" id="3.80.10.10:FF:000565">
    <property type="entry name" value="Leucine-rich repeat receptor-like kinase protein FLORAL ORGAN NUMBER1"/>
    <property type="match status" value="1"/>
</dbReference>
<feature type="transmembrane region" description="Helical" evidence="27">
    <location>
        <begin position="721"/>
        <end position="745"/>
    </location>
</feature>
<comment type="caution">
    <text evidence="30">The sequence shown here is derived from an EMBL/GenBank/DDBJ whole genome shotgun (WGS) entry which is preliminary data.</text>
</comment>
<dbReference type="InterPro" id="IPR008271">
    <property type="entry name" value="Ser/Thr_kinase_AS"/>
</dbReference>
<comment type="function">
    <text evidence="23">Receptor kinase that detects X.oryzae pv. oryzae protein Ax21 to promote innate immunity. Following X.oryzae pv. oryzae protein Ax21 detection, undergoes cleavage, releasing the processed protein kinase Xa21 chain.</text>
</comment>
<gene>
    <name evidence="30" type="ORF">LUZ61_020087</name>
</gene>
<keyword evidence="16 26" id="KW-0067">ATP-binding</keyword>
<dbReference type="Pfam" id="PF00560">
    <property type="entry name" value="LRR_1"/>
    <property type="match status" value="10"/>
</dbReference>
<dbReference type="PRINTS" id="PR00019">
    <property type="entry name" value="LEURICHRPT"/>
</dbReference>
<dbReference type="InterPro" id="IPR013210">
    <property type="entry name" value="LRR_N_plant-typ"/>
</dbReference>
<keyword evidence="18 27" id="KW-0472">Membrane</keyword>
<keyword evidence="15" id="KW-0418">Kinase</keyword>
<proteinExistence type="inferred from homology"/>
<dbReference type="Pfam" id="PF07714">
    <property type="entry name" value="PK_Tyr_Ser-Thr"/>
    <property type="match status" value="1"/>
</dbReference>
<evidence type="ECO:0000256" key="19">
    <source>
        <dbReference type="ARBA" id="ARBA00023170"/>
    </source>
</evidence>
<evidence type="ECO:0000256" key="7">
    <source>
        <dbReference type="ARBA" id="ARBA00022527"/>
    </source>
</evidence>
<feature type="signal peptide" evidence="28">
    <location>
        <begin position="1"/>
        <end position="24"/>
    </location>
</feature>
<evidence type="ECO:0000313" key="31">
    <source>
        <dbReference type="Proteomes" id="UP001210211"/>
    </source>
</evidence>
<evidence type="ECO:0000256" key="27">
    <source>
        <dbReference type="SAM" id="Phobius"/>
    </source>
</evidence>
<evidence type="ECO:0000256" key="17">
    <source>
        <dbReference type="ARBA" id="ARBA00022989"/>
    </source>
</evidence>
<dbReference type="FunFam" id="3.80.10.10:FF:000041">
    <property type="entry name" value="LRR receptor-like serine/threonine-protein kinase ERECTA"/>
    <property type="match status" value="1"/>
</dbReference>
<keyword evidence="20" id="KW-0325">Glycoprotein</keyword>
<comment type="subcellular location">
    <subcellularLocation>
        <location evidence="1">Cell membrane</location>
        <topology evidence="1">Single-pass membrane protein</topology>
    </subcellularLocation>
    <subcellularLocation>
        <location evidence="2">Endoplasmic reticulum membrane</location>
        <topology evidence="2">Single-pass membrane protein</topology>
    </subcellularLocation>
    <subcellularLocation>
        <location evidence="3">Membrane</location>
        <topology evidence="3">Single-pass type I membrane protein</topology>
    </subcellularLocation>
</comment>
<evidence type="ECO:0000256" key="6">
    <source>
        <dbReference type="ARBA" id="ARBA00022475"/>
    </source>
</evidence>
<keyword evidence="19" id="KW-0675">Receptor</keyword>
<protein>
    <recommendedName>
        <fullName evidence="25">Receptor kinase-like protein Xa21</fullName>
        <ecNumber evidence="5">2.7.11.1</ecNumber>
    </recommendedName>
</protein>
<dbReference type="PANTHER" id="PTHR27008:SF566">
    <property type="entry name" value="OS06G0583600 PROTEIN"/>
    <property type="match status" value="1"/>
</dbReference>
<sequence>MELCYHLLAIHVLICLFSFPHVATKVITTSKTDLSALLSFKSQISSDPFGVLSSWNESFHHCQWQGVLCGRHHPDRVTALVLDSKQLTGSISPSIANLTFLQILSLSDNQFHGIIPVEIGYLNRLRFLNLSMNFLEGIIPSVIGNCSNLEVIELVYNNLHGTISPTLVQCQKLQIIHLGNNYLTGGIPLEFGYIPQLRILGLHVNNLTGTIPSTLGNLSSLMYLYLHQNNFDGHIPDSLGNLTSLLYLWLFENNLSGYISSFLGNLMKLQYFSLETNNFHGPIPFTLGNLTSLIQLSLGQNRLSGTIPPSLYNISTMVLFGLADNKLDGTLPFDMCRAFPNLQYLLLSKNKFEGQIPSSISNCSALTNIAMFDNYFSGIIPPSIGFLENLNLLNIGLNKLEAKKPRDWLFLDALTNCKSLQILVLDYNKLQGVLPSSIANLSTSLHYLVLSGNPISGSIPTNLGNLINIDILLLDHMLLNGTIPEEIHNLFRLEVLDLSNNMISGQIPSIVGNLTEMIHLNLDSNALEGSIPVELGNLRALEFLNLSNNKLIGKIPKEIMSLPISLGLDLSYNGLTGFLPPEIGKLKNVQAIWFSHNKLSGDIPGTIDGCQILQYLYLDNNMFQGTIPSSLSNLKGLQEFDISNNYFSGQVPEFMGKMDLLYLNISFNNFEGILPKDGIFQNVSAIDVRGNPKLCGGVLELHLTQCISKLSAKRLHSQGKLAVIIFVISSFVCLIIGLCLLATYFSKRRPQNNPQTNRDLNFDLRHVSYHNLLKATENFSSENLIGRGTFGAVYKAVMSFESVTIVAVKVLNLEKHGASRSFFSECEALRNVRHRNLIKVLSSCSSIDQHGNDFKALVFEFMPNGNLASWLYPNTNAYIDRPVRNLNLIQRLSIAIDVAMALEYLHYHGPTPIVHCDLKPSNVLLDDDMTAHVGDFGLARSLVPPDALLSQSLTSTGGIKGSIGYIPPEYGMGSRTSVEGDVYSYGILLLEMFTGVSPTDERLRDGVSLHKHVEMAFPEQVMGIVDAKLFSAADVEANTYESDQNVFGCMLTVIQCGLLCSRELPKERITAKDAVKQLNAALKKLLTP</sequence>
<evidence type="ECO:0000256" key="11">
    <source>
        <dbReference type="ARBA" id="ARBA00022692"/>
    </source>
</evidence>
<dbReference type="Pfam" id="PF13855">
    <property type="entry name" value="LRR_8"/>
    <property type="match status" value="2"/>
</dbReference>